<dbReference type="Proteomes" id="UP000887116">
    <property type="component" value="Unassembled WGS sequence"/>
</dbReference>
<sequence length="134" mass="15294">MCVVGKSKFSSGCGVLERGRTLLRQYAGCFDEWKRTVAVSKDLKRKLIMDSIRHDLRSIIHWYFVPKRTCTDNVRGMVSVADIGSGEDFYGPLNEVRQGRFVLMHSTGSFRTSQGVLDSNRLESRSAVYAYRYL</sequence>
<gene>
    <name evidence="1" type="ORF">TNCT_2251</name>
</gene>
<reference evidence="1" key="1">
    <citation type="submission" date="2020-07" db="EMBL/GenBank/DDBJ databases">
        <title>Multicomponent nature underlies the extraordinary mechanical properties of spider dragline silk.</title>
        <authorList>
            <person name="Kono N."/>
            <person name="Nakamura H."/>
            <person name="Mori M."/>
            <person name="Yoshida Y."/>
            <person name="Ohtoshi R."/>
            <person name="Malay A.D."/>
            <person name="Moran D.A.P."/>
            <person name="Tomita M."/>
            <person name="Numata K."/>
            <person name="Arakawa K."/>
        </authorList>
    </citation>
    <scope>NUCLEOTIDE SEQUENCE</scope>
</reference>
<proteinExistence type="predicted"/>
<protein>
    <submittedName>
        <fullName evidence="1">Uncharacterized protein</fullName>
    </submittedName>
</protein>
<keyword evidence="2" id="KW-1185">Reference proteome</keyword>
<dbReference type="AlphaFoldDB" id="A0A8X6K8W4"/>
<name>A0A8X6K8W4_TRICU</name>
<comment type="caution">
    <text evidence="1">The sequence shown here is derived from an EMBL/GenBank/DDBJ whole genome shotgun (WGS) entry which is preliminary data.</text>
</comment>
<organism evidence="1 2">
    <name type="scientific">Trichonephila clavata</name>
    <name type="common">Joro spider</name>
    <name type="synonym">Nephila clavata</name>
    <dbReference type="NCBI Taxonomy" id="2740835"/>
    <lineage>
        <taxon>Eukaryota</taxon>
        <taxon>Metazoa</taxon>
        <taxon>Ecdysozoa</taxon>
        <taxon>Arthropoda</taxon>
        <taxon>Chelicerata</taxon>
        <taxon>Arachnida</taxon>
        <taxon>Araneae</taxon>
        <taxon>Araneomorphae</taxon>
        <taxon>Entelegynae</taxon>
        <taxon>Araneoidea</taxon>
        <taxon>Nephilidae</taxon>
        <taxon>Trichonephila</taxon>
    </lineage>
</organism>
<accession>A0A8X6K8W4</accession>
<evidence type="ECO:0000313" key="1">
    <source>
        <dbReference type="EMBL" id="GFQ64653.1"/>
    </source>
</evidence>
<dbReference type="EMBL" id="BMAO01010084">
    <property type="protein sequence ID" value="GFQ64653.1"/>
    <property type="molecule type" value="Genomic_DNA"/>
</dbReference>
<evidence type="ECO:0000313" key="2">
    <source>
        <dbReference type="Proteomes" id="UP000887116"/>
    </source>
</evidence>